<name>A0A933I8C8_UNCT6</name>
<dbReference type="Proteomes" id="UP000736328">
    <property type="component" value="Unassembled WGS sequence"/>
</dbReference>
<proteinExistence type="predicted"/>
<sequence>MITARRPRPITLKGQADSVALASIPEKYKKLTFDNGSPAEADYCLTGSLVQMGQMIGLDLEIKNDLKDEKPLARAAAAGAASEALDKIKALTDELFLNIK</sequence>
<evidence type="ECO:0000313" key="1">
    <source>
        <dbReference type="EMBL" id="MBI4726520.1"/>
    </source>
</evidence>
<protein>
    <submittedName>
        <fullName evidence="1">Uncharacterized protein</fullName>
    </submittedName>
</protein>
<organism evidence="1 2">
    <name type="scientific">candidate division TA06 bacterium</name>
    <dbReference type="NCBI Taxonomy" id="2250710"/>
    <lineage>
        <taxon>Bacteria</taxon>
        <taxon>Bacteria division TA06</taxon>
    </lineage>
</organism>
<reference evidence="1" key="1">
    <citation type="submission" date="2020-07" db="EMBL/GenBank/DDBJ databases">
        <title>Huge and variable diversity of episymbiotic CPR bacteria and DPANN archaea in groundwater ecosystems.</title>
        <authorList>
            <person name="He C.Y."/>
            <person name="Keren R."/>
            <person name="Whittaker M."/>
            <person name="Farag I.F."/>
            <person name="Doudna J."/>
            <person name="Cate J.H.D."/>
            <person name="Banfield J.F."/>
        </authorList>
    </citation>
    <scope>NUCLEOTIDE SEQUENCE</scope>
    <source>
        <strain evidence="1">NC_groundwater_1520_Pr4_B-0.1um_53_5</strain>
    </source>
</reference>
<comment type="caution">
    <text evidence="1">The sequence shown here is derived from an EMBL/GenBank/DDBJ whole genome shotgun (WGS) entry which is preliminary data.</text>
</comment>
<dbReference type="AlphaFoldDB" id="A0A933I8C8"/>
<accession>A0A933I8C8</accession>
<dbReference type="EMBL" id="JACQXR010000056">
    <property type="protein sequence ID" value="MBI4726520.1"/>
    <property type="molecule type" value="Genomic_DNA"/>
</dbReference>
<gene>
    <name evidence="1" type="ORF">HY768_04740</name>
</gene>
<evidence type="ECO:0000313" key="2">
    <source>
        <dbReference type="Proteomes" id="UP000736328"/>
    </source>
</evidence>